<dbReference type="Proteomes" id="UP000239899">
    <property type="component" value="Unassembled WGS sequence"/>
</dbReference>
<keyword evidence="4" id="KW-1185">Reference proteome</keyword>
<feature type="region of interest" description="Disordered" evidence="1">
    <location>
        <begin position="379"/>
        <end position="420"/>
    </location>
</feature>
<dbReference type="InterPro" id="IPR003124">
    <property type="entry name" value="WH2_dom"/>
</dbReference>
<organism evidence="3 4">
    <name type="scientific">Chlorella sorokiniana</name>
    <name type="common">Freshwater green alga</name>
    <dbReference type="NCBI Taxonomy" id="3076"/>
    <lineage>
        <taxon>Eukaryota</taxon>
        <taxon>Viridiplantae</taxon>
        <taxon>Chlorophyta</taxon>
        <taxon>core chlorophytes</taxon>
        <taxon>Trebouxiophyceae</taxon>
        <taxon>Chlorellales</taxon>
        <taxon>Chlorellaceae</taxon>
        <taxon>Chlorella clade</taxon>
        <taxon>Chlorella</taxon>
    </lineage>
</organism>
<gene>
    <name evidence="3" type="ORF">C2E21_6726</name>
</gene>
<dbReference type="Gene3D" id="6.10.280.150">
    <property type="match status" value="1"/>
</dbReference>
<sequence>MAGAQCAAAAAAAAARAGGSALSAIRADELLAAAGRLRKVQPGGGVQEPAGSGGDAGSAAAGGSAAGAAPAADPRAALLDQIKRGVKLRPMEARKQPPGPAAAAAAGPLGHATPSMAELLRKAVEARRMDAGEDSDSDSDDVLALLDAGSGKEAAQPRCPSPALLQERQKRPRLCHTHVVSAASPEDQLAECSSALPTPALPEQATSAASPPGAAADAGGGAALASDTLPWQASYLMEYVQRCLEALTAMYPQCAPIQARTRASQMAVALFRRVYLRRSKDERAALLRELLMAQSLLAAALWIAVKFEANRSATPDSHIMSRITGVPAGLVRDQERAILADLSWDLMPAALEARAVGLPDDDCGADQQRQLAELALQPQCDGPAPMATTPAPEPAPNSTPAWKHQAAHQAPLPPQPAHPQAGRLAELLASQAQVSMPRAAQRALQALLPTNLLPGGADGHSQLRSQMEASSLECLPSPTLLNRLMAGGL</sequence>
<feature type="compositionally biased region" description="Gly residues" evidence="1">
    <location>
        <begin position="42"/>
        <end position="56"/>
    </location>
</feature>
<dbReference type="InterPro" id="IPR036915">
    <property type="entry name" value="Cyclin-like_sf"/>
</dbReference>
<dbReference type="EMBL" id="LHPG02000013">
    <property type="protein sequence ID" value="PRW44375.1"/>
    <property type="molecule type" value="Genomic_DNA"/>
</dbReference>
<dbReference type="OrthoDB" id="515643at2759"/>
<feature type="region of interest" description="Disordered" evidence="1">
    <location>
        <begin position="41"/>
        <end position="73"/>
    </location>
</feature>
<feature type="region of interest" description="Disordered" evidence="1">
    <location>
        <begin position="201"/>
        <end position="221"/>
    </location>
</feature>
<comment type="caution">
    <text evidence="3">The sequence shown here is derived from an EMBL/GenBank/DDBJ whole genome shotgun (WGS) entry which is preliminary data.</text>
</comment>
<feature type="domain" description="WH2" evidence="2">
    <location>
        <begin position="74"/>
        <end position="91"/>
    </location>
</feature>
<feature type="compositionally biased region" description="Low complexity" evidence="1">
    <location>
        <begin position="205"/>
        <end position="221"/>
    </location>
</feature>
<accession>A0A2P6TJY2</accession>
<evidence type="ECO:0000313" key="3">
    <source>
        <dbReference type="EMBL" id="PRW44375.1"/>
    </source>
</evidence>
<evidence type="ECO:0000313" key="4">
    <source>
        <dbReference type="Proteomes" id="UP000239899"/>
    </source>
</evidence>
<evidence type="ECO:0000259" key="2">
    <source>
        <dbReference type="PROSITE" id="PS51082"/>
    </source>
</evidence>
<reference evidence="3 4" key="1">
    <citation type="journal article" date="2018" name="Plant J.">
        <title>Genome sequences of Chlorella sorokiniana UTEX 1602 and Micractinium conductrix SAG 241.80: implications to maltose excretion by a green alga.</title>
        <authorList>
            <person name="Arriola M.B."/>
            <person name="Velmurugan N."/>
            <person name="Zhang Y."/>
            <person name="Plunkett M.H."/>
            <person name="Hondzo H."/>
            <person name="Barney B.M."/>
        </authorList>
    </citation>
    <scope>NUCLEOTIDE SEQUENCE [LARGE SCALE GENOMIC DNA]</scope>
    <source>
        <strain evidence="4">UTEX 1602</strain>
    </source>
</reference>
<evidence type="ECO:0000256" key="1">
    <source>
        <dbReference type="SAM" id="MobiDB-lite"/>
    </source>
</evidence>
<proteinExistence type="predicted"/>
<feature type="compositionally biased region" description="Low complexity" evidence="1">
    <location>
        <begin position="57"/>
        <end position="73"/>
    </location>
</feature>
<dbReference type="GO" id="GO:0003779">
    <property type="term" value="F:actin binding"/>
    <property type="evidence" value="ECO:0007669"/>
    <property type="project" value="InterPro"/>
</dbReference>
<dbReference type="SUPFAM" id="SSF47954">
    <property type="entry name" value="Cyclin-like"/>
    <property type="match status" value="1"/>
</dbReference>
<name>A0A2P6TJY2_CHLSO</name>
<dbReference type="PROSITE" id="PS51082">
    <property type="entry name" value="WH2"/>
    <property type="match status" value="1"/>
</dbReference>
<protein>
    <recommendedName>
        <fullName evidence="2">WH2 domain-containing protein</fullName>
    </recommendedName>
</protein>
<dbReference type="AlphaFoldDB" id="A0A2P6TJY2"/>